<feature type="non-terminal residue" evidence="1">
    <location>
        <position position="1"/>
    </location>
</feature>
<sequence length="46" mass="4931">RVPVWIIRSRAALKRAVKSGGSVFADDAEDVDMAAVYAEIAEEVAP</sequence>
<organism evidence="1 2">
    <name type="scientific">Haloarcula marismortui ATCC 33799</name>
    <dbReference type="NCBI Taxonomy" id="662475"/>
    <lineage>
        <taxon>Archaea</taxon>
        <taxon>Methanobacteriati</taxon>
        <taxon>Methanobacteriota</taxon>
        <taxon>Stenosarchaea group</taxon>
        <taxon>Halobacteria</taxon>
        <taxon>Halobacteriales</taxon>
        <taxon>Haloarculaceae</taxon>
        <taxon>Haloarcula</taxon>
    </lineage>
</organism>
<dbReference type="AlphaFoldDB" id="M0L324"/>
<proteinExistence type="predicted"/>
<dbReference type="Proteomes" id="UP000011687">
    <property type="component" value="Unassembled WGS sequence"/>
</dbReference>
<accession>M0L324</accession>
<dbReference type="EMBL" id="AOLS01000003">
    <property type="protein sequence ID" value="EMA26849.1"/>
    <property type="molecule type" value="Genomic_DNA"/>
</dbReference>
<evidence type="ECO:0000313" key="1">
    <source>
        <dbReference type="EMBL" id="EMA26849.1"/>
    </source>
</evidence>
<reference evidence="1 2" key="1">
    <citation type="journal article" date="2014" name="PLoS Genet.">
        <title>Phylogenetically driven sequencing of extremely halophilic archaea reveals strategies for static and dynamic osmo-response.</title>
        <authorList>
            <person name="Becker E.A."/>
            <person name="Seitzer P.M."/>
            <person name="Tritt A."/>
            <person name="Larsen D."/>
            <person name="Krusor M."/>
            <person name="Yao A.I."/>
            <person name="Wu D."/>
            <person name="Madern D."/>
            <person name="Eisen J.A."/>
            <person name="Darling A.E."/>
            <person name="Facciotti M.T."/>
        </authorList>
    </citation>
    <scope>NUCLEOTIDE SEQUENCE [LARGE SCALE GENOMIC DNA]</scope>
    <source>
        <strain evidence="1 2">ATCC 33799</strain>
    </source>
</reference>
<evidence type="ECO:0000313" key="2">
    <source>
        <dbReference type="Proteomes" id="UP000011687"/>
    </source>
</evidence>
<gene>
    <name evidence="1" type="ORF">C435_00669</name>
</gene>
<name>M0L324_9EURY</name>
<comment type="caution">
    <text evidence="1">The sequence shown here is derived from an EMBL/GenBank/DDBJ whole genome shotgun (WGS) entry which is preliminary data.</text>
</comment>
<protein>
    <submittedName>
        <fullName evidence="1">Chromosome partitioning protein</fullName>
    </submittedName>
</protein>
<keyword evidence="2" id="KW-1185">Reference proteome</keyword>